<dbReference type="Pfam" id="PF00512">
    <property type="entry name" value="HisKA"/>
    <property type="match status" value="1"/>
</dbReference>
<dbReference type="SMART" id="SM00387">
    <property type="entry name" value="HATPase_c"/>
    <property type="match status" value="1"/>
</dbReference>
<dbReference type="SMART" id="SM00388">
    <property type="entry name" value="HisKA"/>
    <property type="match status" value="1"/>
</dbReference>
<evidence type="ECO:0000256" key="7">
    <source>
        <dbReference type="ARBA" id="ARBA00022777"/>
    </source>
</evidence>
<evidence type="ECO:0000256" key="1">
    <source>
        <dbReference type="ARBA" id="ARBA00000085"/>
    </source>
</evidence>
<evidence type="ECO:0000259" key="13">
    <source>
        <dbReference type="PROSITE" id="PS50885"/>
    </source>
</evidence>
<keyword evidence="8 11" id="KW-1133">Transmembrane helix</keyword>
<dbReference type="InterPro" id="IPR004358">
    <property type="entry name" value="Sig_transdc_His_kin-like_C"/>
</dbReference>
<dbReference type="PANTHER" id="PTHR45436:SF15">
    <property type="entry name" value="SENSOR HISTIDINE KINASE CUSS"/>
    <property type="match status" value="1"/>
</dbReference>
<name>A0A9D2HFN9_9BACT</name>
<dbReference type="InterPro" id="IPR005467">
    <property type="entry name" value="His_kinase_dom"/>
</dbReference>
<evidence type="ECO:0000256" key="6">
    <source>
        <dbReference type="ARBA" id="ARBA00022692"/>
    </source>
</evidence>
<comment type="subcellular location">
    <subcellularLocation>
        <location evidence="2">Membrane</location>
        <topology evidence="2">Multi-pass membrane protein</topology>
    </subcellularLocation>
</comment>
<evidence type="ECO:0000256" key="3">
    <source>
        <dbReference type="ARBA" id="ARBA00012438"/>
    </source>
</evidence>
<dbReference type="PROSITE" id="PS50109">
    <property type="entry name" value="HIS_KIN"/>
    <property type="match status" value="1"/>
</dbReference>
<comment type="catalytic activity">
    <reaction evidence="1">
        <text>ATP + protein L-histidine = ADP + protein N-phospho-L-histidine.</text>
        <dbReference type="EC" id="2.7.13.3"/>
    </reaction>
</comment>
<dbReference type="InterPro" id="IPR003594">
    <property type="entry name" value="HATPase_dom"/>
</dbReference>
<dbReference type="Gene3D" id="3.30.565.10">
    <property type="entry name" value="Histidine kinase-like ATPase, C-terminal domain"/>
    <property type="match status" value="1"/>
</dbReference>
<dbReference type="Gene3D" id="1.10.287.130">
    <property type="match status" value="1"/>
</dbReference>
<keyword evidence="10 11" id="KW-0472">Membrane</keyword>
<feature type="transmembrane region" description="Helical" evidence="11">
    <location>
        <begin position="149"/>
        <end position="174"/>
    </location>
</feature>
<evidence type="ECO:0000259" key="12">
    <source>
        <dbReference type="PROSITE" id="PS50109"/>
    </source>
</evidence>
<keyword evidence="4" id="KW-0597">Phosphoprotein</keyword>
<dbReference type="Pfam" id="PF02518">
    <property type="entry name" value="HATPase_c"/>
    <property type="match status" value="1"/>
</dbReference>
<evidence type="ECO:0000313" key="14">
    <source>
        <dbReference type="EMBL" id="HJA09567.1"/>
    </source>
</evidence>
<dbReference type="AlphaFoldDB" id="A0A9D2HFN9"/>
<dbReference type="PROSITE" id="PS50885">
    <property type="entry name" value="HAMP"/>
    <property type="match status" value="1"/>
</dbReference>
<dbReference type="EMBL" id="DXAN01000032">
    <property type="protein sequence ID" value="HJA09567.1"/>
    <property type="molecule type" value="Genomic_DNA"/>
</dbReference>
<evidence type="ECO:0000256" key="5">
    <source>
        <dbReference type="ARBA" id="ARBA00022679"/>
    </source>
</evidence>
<proteinExistence type="predicted"/>
<dbReference type="InterPro" id="IPR036097">
    <property type="entry name" value="HisK_dim/P_sf"/>
</dbReference>
<reference evidence="14" key="2">
    <citation type="submission" date="2021-04" db="EMBL/GenBank/DDBJ databases">
        <authorList>
            <person name="Gilroy R."/>
        </authorList>
    </citation>
    <scope>NUCLEOTIDE SEQUENCE</scope>
    <source>
        <strain evidence="14">CHK186-16707</strain>
    </source>
</reference>
<dbReference type="CDD" id="cd00082">
    <property type="entry name" value="HisKA"/>
    <property type="match status" value="1"/>
</dbReference>
<evidence type="ECO:0000256" key="9">
    <source>
        <dbReference type="ARBA" id="ARBA00023012"/>
    </source>
</evidence>
<dbReference type="InterPro" id="IPR003660">
    <property type="entry name" value="HAMP_dom"/>
</dbReference>
<organism evidence="14 15">
    <name type="scientific">Candidatus Mailhella merdigallinarum</name>
    <dbReference type="NCBI Taxonomy" id="2838658"/>
    <lineage>
        <taxon>Bacteria</taxon>
        <taxon>Pseudomonadati</taxon>
        <taxon>Thermodesulfobacteriota</taxon>
        <taxon>Desulfovibrionia</taxon>
        <taxon>Desulfovibrionales</taxon>
        <taxon>Desulfovibrionaceae</taxon>
        <taxon>Mailhella</taxon>
    </lineage>
</organism>
<evidence type="ECO:0000256" key="11">
    <source>
        <dbReference type="SAM" id="Phobius"/>
    </source>
</evidence>
<comment type="caution">
    <text evidence="14">The sequence shown here is derived from an EMBL/GenBank/DDBJ whole genome shotgun (WGS) entry which is preliminary data.</text>
</comment>
<dbReference type="InterPro" id="IPR050428">
    <property type="entry name" value="TCS_sensor_his_kinase"/>
</dbReference>
<evidence type="ECO:0000256" key="2">
    <source>
        <dbReference type="ARBA" id="ARBA00004141"/>
    </source>
</evidence>
<evidence type="ECO:0000256" key="8">
    <source>
        <dbReference type="ARBA" id="ARBA00022989"/>
    </source>
</evidence>
<dbReference type="InterPro" id="IPR003661">
    <property type="entry name" value="HisK_dim/P_dom"/>
</dbReference>
<evidence type="ECO:0000256" key="4">
    <source>
        <dbReference type="ARBA" id="ARBA00022553"/>
    </source>
</evidence>
<feature type="domain" description="Histidine kinase" evidence="12">
    <location>
        <begin position="231"/>
        <end position="443"/>
    </location>
</feature>
<dbReference type="CDD" id="cd00075">
    <property type="entry name" value="HATPase"/>
    <property type="match status" value="1"/>
</dbReference>
<accession>A0A9D2HFN9</accession>
<keyword evidence="7 14" id="KW-0418">Kinase</keyword>
<evidence type="ECO:0000313" key="15">
    <source>
        <dbReference type="Proteomes" id="UP000824225"/>
    </source>
</evidence>
<dbReference type="PANTHER" id="PTHR45436">
    <property type="entry name" value="SENSOR HISTIDINE KINASE YKOH"/>
    <property type="match status" value="1"/>
</dbReference>
<dbReference type="Proteomes" id="UP000824225">
    <property type="component" value="Unassembled WGS sequence"/>
</dbReference>
<dbReference type="InterPro" id="IPR036890">
    <property type="entry name" value="HATPase_C_sf"/>
</dbReference>
<evidence type="ECO:0000256" key="10">
    <source>
        <dbReference type="ARBA" id="ARBA00023136"/>
    </source>
</evidence>
<keyword evidence="9" id="KW-0902">Two-component regulatory system</keyword>
<dbReference type="SUPFAM" id="SSF55874">
    <property type="entry name" value="ATPase domain of HSP90 chaperone/DNA topoisomerase II/histidine kinase"/>
    <property type="match status" value="1"/>
</dbReference>
<dbReference type="PRINTS" id="PR00344">
    <property type="entry name" value="BCTRLSENSOR"/>
</dbReference>
<dbReference type="EC" id="2.7.13.3" evidence="3"/>
<feature type="domain" description="HAMP" evidence="13">
    <location>
        <begin position="171"/>
        <end position="223"/>
    </location>
</feature>
<reference evidence="14" key="1">
    <citation type="journal article" date="2021" name="PeerJ">
        <title>Extensive microbial diversity within the chicken gut microbiome revealed by metagenomics and culture.</title>
        <authorList>
            <person name="Gilroy R."/>
            <person name="Ravi A."/>
            <person name="Getino M."/>
            <person name="Pursley I."/>
            <person name="Horton D.L."/>
            <person name="Alikhan N.F."/>
            <person name="Baker D."/>
            <person name="Gharbi K."/>
            <person name="Hall N."/>
            <person name="Watson M."/>
            <person name="Adriaenssens E.M."/>
            <person name="Foster-Nyarko E."/>
            <person name="Jarju S."/>
            <person name="Secka A."/>
            <person name="Antonio M."/>
            <person name="Oren A."/>
            <person name="Chaudhuri R.R."/>
            <person name="La Ragione R."/>
            <person name="Hildebrand F."/>
            <person name="Pallen M.J."/>
        </authorList>
    </citation>
    <scope>NUCLEOTIDE SEQUENCE</scope>
    <source>
        <strain evidence="14">CHK186-16707</strain>
    </source>
</reference>
<dbReference type="SUPFAM" id="SSF47384">
    <property type="entry name" value="Homodimeric domain of signal transducing histidine kinase"/>
    <property type="match status" value="1"/>
</dbReference>
<gene>
    <name evidence="14" type="ORF">H9962_10345</name>
</gene>
<protein>
    <recommendedName>
        <fullName evidence="3">histidine kinase</fullName>
        <ecNumber evidence="3">2.7.13.3</ecNumber>
    </recommendedName>
</protein>
<sequence>MDGFQGVKHSLQGRLALWLTLGILMFAAASGVFAFLTVYHEATEFMDDELRQVAALLERHKLPIPEDTAVSELSSPIKTKTAIVVRKLGSDAVGSLLPELPPDMPDGLQTIRSDGHEWRLFVTTRQSGERFAVGQRVILRNDIARQGAVAALLPLLLVMGFAAAGSCLIIRHVFTPVRALAKLVDQREDLDLTLLETHHVPSEILPFLEAVNRMLTRVNRAVETQRRFVADAAHELRSPLTALSLQAEHLAAADMSPQARERLARLGQGLNRARDLLAQLLALARAQANPREDMRAESLSLLLRQILEDMMPLAEARNIDLGVLSLDEATIQTPPHALAVILKNLLDNAIRYTPPGGRVDISASCADESVILVITDTGPGIPPAERERVFEPFYRLPGHDVTGSGLGLAIAKTLTTQLGGTIHLTDAPEGPGLRVIARFPTRLRLA</sequence>
<feature type="transmembrane region" description="Helical" evidence="11">
    <location>
        <begin position="15"/>
        <end position="39"/>
    </location>
</feature>
<keyword evidence="5" id="KW-0808">Transferase</keyword>
<keyword evidence="6 11" id="KW-0812">Transmembrane</keyword>
<dbReference type="GO" id="GO:0005886">
    <property type="term" value="C:plasma membrane"/>
    <property type="evidence" value="ECO:0007669"/>
    <property type="project" value="TreeGrafter"/>
</dbReference>
<dbReference type="GO" id="GO:0000155">
    <property type="term" value="F:phosphorelay sensor kinase activity"/>
    <property type="evidence" value="ECO:0007669"/>
    <property type="project" value="InterPro"/>
</dbReference>